<sequence length="172" mass="19527">MIELFSNFFVIPHAHIQIPILAAYATLPSALCTVAPILWLEGAAGSGKSNLMNVFVAIHQVKAQNASWIFASIRNEIEMNSVDERGEERHFVLCVDNLNESTIKNENLYTLFWCGYHRKNSITAIAVLGGENMEFKTFITYANTKVSLKNRRFVTTDLRRNKGDRLVVRKFC</sequence>
<proteinExistence type="predicted"/>
<name>A0AAV3XDT1_9CYAN</name>
<keyword evidence="2" id="KW-1185">Reference proteome</keyword>
<dbReference type="EMBL" id="BLAY01000042">
    <property type="protein sequence ID" value="GET38260.1"/>
    <property type="molecule type" value="Genomic_DNA"/>
</dbReference>
<dbReference type="AlphaFoldDB" id="A0AAV3XDT1"/>
<protein>
    <recommendedName>
        <fullName evidence="3">WD-repeat protein</fullName>
    </recommendedName>
</protein>
<accession>A0AAV3XDT1</accession>
<evidence type="ECO:0000313" key="2">
    <source>
        <dbReference type="Proteomes" id="UP001050975"/>
    </source>
</evidence>
<evidence type="ECO:0000313" key="1">
    <source>
        <dbReference type="EMBL" id="GET38260.1"/>
    </source>
</evidence>
<comment type="caution">
    <text evidence="1">The sequence shown here is derived from an EMBL/GenBank/DDBJ whole genome shotgun (WGS) entry which is preliminary data.</text>
</comment>
<reference evidence="1" key="1">
    <citation type="submission" date="2019-10" db="EMBL/GenBank/DDBJ databases">
        <title>Draft genome sequece of Microseira wollei NIES-4236.</title>
        <authorList>
            <person name="Yamaguchi H."/>
            <person name="Suzuki S."/>
            <person name="Kawachi M."/>
        </authorList>
    </citation>
    <scope>NUCLEOTIDE SEQUENCE</scope>
    <source>
        <strain evidence="1">NIES-4236</strain>
    </source>
</reference>
<gene>
    <name evidence="1" type="ORF">MiSe_30150</name>
</gene>
<evidence type="ECO:0008006" key="3">
    <source>
        <dbReference type="Google" id="ProtNLM"/>
    </source>
</evidence>
<dbReference type="Proteomes" id="UP001050975">
    <property type="component" value="Unassembled WGS sequence"/>
</dbReference>
<organism evidence="1 2">
    <name type="scientific">Microseira wollei NIES-4236</name>
    <dbReference type="NCBI Taxonomy" id="2530354"/>
    <lineage>
        <taxon>Bacteria</taxon>
        <taxon>Bacillati</taxon>
        <taxon>Cyanobacteriota</taxon>
        <taxon>Cyanophyceae</taxon>
        <taxon>Oscillatoriophycideae</taxon>
        <taxon>Aerosakkonematales</taxon>
        <taxon>Aerosakkonemataceae</taxon>
        <taxon>Microseira</taxon>
    </lineage>
</organism>
<dbReference type="RefSeq" id="WP_226581203.1">
    <property type="nucleotide sequence ID" value="NZ_BLAY01000042.1"/>
</dbReference>